<gene>
    <name evidence="1" type="ORF">C8N35_103110</name>
</gene>
<evidence type="ECO:0000313" key="2">
    <source>
        <dbReference type="Proteomes" id="UP000244081"/>
    </source>
</evidence>
<accession>A0A2T5VB01</accession>
<sequence>MAGVRRAEVVLAATALSVSSRAWCSVKRCSADPGSRSAVAGAGFLVNMVPRPRICDVALRAASQIRGDAGGLFQSAYIIPAVGRRPG</sequence>
<evidence type="ECO:0000313" key="1">
    <source>
        <dbReference type="EMBL" id="PTW60929.1"/>
    </source>
</evidence>
<reference evidence="1 2" key="1">
    <citation type="submission" date="2018-04" db="EMBL/GenBank/DDBJ databases">
        <title>Genomic Encyclopedia of Archaeal and Bacterial Type Strains, Phase II (KMG-II): from individual species to whole genera.</title>
        <authorList>
            <person name="Goeker M."/>
        </authorList>
    </citation>
    <scope>NUCLEOTIDE SEQUENCE [LARGE SCALE GENOMIC DNA]</scope>
    <source>
        <strain evidence="1 2">DSM 23382</strain>
    </source>
</reference>
<keyword evidence="2" id="KW-1185">Reference proteome</keyword>
<protein>
    <submittedName>
        <fullName evidence="1">Uncharacterized protein</fullName>
    </submittedName>
</protein>
<dbReference type="EMBL" id="QAYG01000003">
    <property type="protein sequence ID" value="PTW60929.1"/>
    <property type="molecule type" value="Genomic_DNA"/>
</dbReference>
<proteinExistence type="predicted"/>
<organism evidence="1 2">
    <name type="scientific">Breoghania corrubedonensis</name>
    <dbReference type="NCBI Taxonomy" id="665038"/>
    <lineage>
        <taxon>Bacteria</taxon>
        <taxon>Pseudomonadati</taxon>
        <taxon>Pseudomonadota</taxon>
        <taxon>Alphaproteobacteria</taxon>
        <taxon>Hyphomicrobiales</taxon>
        <taxon>Stappiaceae</taxon>
        <taxon>Breoghania</taxon>
    </lineage>
</organism>
<dbReference type="AlphaFoldDB" id="A0A2T5VB01"/>
<comment type="caution">
    <text evidence="1">The sequence shown here is derived from an EMBL/GenBank/DDBJ whole genome shotgun (WGS) entry which is preliminary data.</text>
</comment>
<name>A0A2T5VB01_9HYPH</name>
<dbReference type="Proteomes" id="UP000244081">
    <property type="component" value="Unassembled WGS sequence"/>
</dbReference>